<evidence type="ECO:0000256" key="3">
    <source>
        <dbReference type="ARBA" id="ARBA00006678"/>
    </source>
</evidence>
<keyword evidence="12" id="KW-1185">Reference proteome</keyword>
<dbReference type="InterPro" id="IPR036345">
    <property type="entry name" value="ExoRNase_PH_dom2_sf"/>
</dbReference>
<evidence type="ECO:0000256" key="5">
    <source>
        <dbReference type="ARBA" id="ARBA00022552"/>
    </source>
</evidence>
<dbReference type="InterPro" id="IPR020568">
    <property type="entry name" value="Ribosomal_Su5_D2-typ_SF"/>
</dbReference>
<proteinExistence type="inferred from homology"/>
<dbReference type="GeneID" id="108563099"/>
<evidence type="ECO:0000256" key="6">
    <source>
        <dbReference type="ARBA" id="ARBA00022835"/>
    </source>
</evidence>
<comment type="similarity">
    <text evidence="3">Belongs to the RNase PH family.</text>
</comment>
<evidence type="ECO:0000313" key="13">
    <source>
        <dbReference type="RefSeq" id="XP_017777170.1"/>
    </source>
</evidence>
<name>A0ABM1MRH0_NICVS</name>
<dbReference type="InterPro" id="IPR015847">
    <property type="entry name" value="ExoRNase_PH_dom2"/>
</dbReference>
<dbReference type="Proteomes" id="UP000695000">
    <property type="component" value="Unplaced"/>
</dbReference>
<feature type="domain" description="Exoribonuclease phosphorolytic" evidence="11">
    <location>
        <begin position="191"/>
        <end position="256"/>
    </location>
</feature>
<dbReference type="InterPro" id="IPR050590">
    <property type="entry name" value="Exosome_comp_Rrp42_subfam"/>
</dbReference>
<dbReference type="Gene3D" id="3.30.230.70">
    <property type="entry name" value="GHMP Kinase, N-terminal domain"/>
    <property type="match status" value="1"/>
</dbReference>
<dbReference type="PANTHER" id="PTHR11097:SF9">
    <property type="entry name" value="EXOSOME COMPLEX COMPONENT RRP43"/>
    <property type="match status" value="1"/>
</dbReference>
<evidence type="ECO:0000256" key="8">
    <source>
        <dbReference type="ARBA" id="ARBA00023242"/>
    </source>
</evidence>
<dbReference type="SUPFAM" id="SSF54211">
    <property type="entry name" value="Ribosomal protein S5 domain 2-like"/>
    <property type="match status" value="1"/>
</dbReference>
<keyword evidence="8" id="KW-0539">Nucleus</keyword>
<evidence type="ECO:0000256" key="7">
    <source>
        <dbReference type="ARBA" id="ARBA00022884"/>
    </source>
</evidence>
<evidence type="ECO:0000259" key="11">
    <source>
        <dbReference type="Pfam" id="PF03725"/>
    </source>
</evidence>
<dbReference type="Pfam" id="PF03725">
    <property type="entry name" value="RNase_PH_C"/>
    <property type="match status" value="1"/>
</dbReference>
<evidence type="ECO:0000313" key="12">
    <source>
        <dbReference type="Proteomes" id="UP000695000"/>
    </source>
</evidence>
<evidence type="ECO:0000256" key="2">
    <source>
        <dbReference type="ARBA" id="ARBA00004604"/>
    </source>
</evidence>
<dbReference type="SUPFAM" id="SSF55666">
    <property type="entry name" value="Ribonuclease PH domain 2-like"/>
    <property type="match status" value="1"/>
</dbReference>
<dbReference type="InterPro" id="IPR001247">
    <property type="entry name" value="ExoRNase_PH_dom1"/>
</dbReference>
<dbReference type="InterPro" id="IPR027408">
    <property type="entry name" value="PNPase/RNase_PH_dom_sf"/>
</dbReference>
<gene>
    <name evidence="13" type="primary">LOC108563099</name>
</gene>
<evidence type="ECO:0000259" key="10">
    <source>
        <dbReference type="Pfam" id="PF01138"/>
    </source>
</evidence>
<sequence>MAKQYKSLHPIKYFRDYLAHDIRPDGRELTKYRPVIINANSVSTAEGSAIAKVGKTTVICGIKAELCQPKTETPTQGFLIPNLELPPLCSSKFKPGPPSDQAQVATKVIADIIENSGCINLQDLCISTEKLAWCLYADLVCLDHDGSIIDACLLALFTALKTVSLPKVEYNAELDSKNLQMDERTPFKLYNVPVSTTFAILDETVLMIDPTAEEENLCTGVVTIVIKDDELCSVLKPGGSPITEEKLVDCIKQSMERAKLLGKLIDTATQETNDEIDK</sequence>
<feature type="domain" description="Exoribonuclease phosphorolytic" evidence="10">
    <location>
        <begin position="32"/>
        <end position="166"/>
    </location>
</feature>
<dbReference type="Pfam" id="PF01138">
    <property type="entry name" value="RNase_PH"/>
    <property type="match status" value="1"/>
</dbReference>
<evidence type="ECO:0000256" key="9">
    <source>
        <dbReference type="ARBA" id="ARBA00030617"/>
    </source>
</evidence>
<protein>
    <recommendedName>
        <fullName evidence="9">Ribosomal RNA-processing protein 43</fullName>
    </recommendedName>
</protein>
<accession>A0ABM1MRH0</accession>
<organism evidence="12 13">
    <name type="scientific">Nicrophorus vespilloides</name>
    <name type="common">Boreal carrion beetle</name>
    <dbReference type="NCBI Taxonomy" id="110193"/>
    <lineage>
        <taxon>Eukaryota</taxon>
        <taxon>Metazoa</taxon>
        <taxon>Ecdysozoa</taxon>
        <taxon>Arthropoda</taxon>
        <taxon>Hexapoda</taxon>
        <taxon>Insecta</taxon>
        <taxon>Pterygota</taxon>
        <taxon>Neoptera</taxon>
        <taxon>Endopterygota</taxon>
        <taxon>Coleoptera</taxon>
        <taxon>Polyphaga</taxon>
        <taxon>Staphyliniformia</taxon>
        <taxon>Silphidae</taxon>
        <taxon>Nicrophorinae</taxon>
        <taxon>Nicrophorus</taxon>
    </lineage>
</organism>
<keyword evidence="4" id="KW-0963">Cytoplasm</keyword>
<dbReference type="CDD" id="cd11369">
    <property type="entry name" value="RNase_PH_RRP43"/>
    <property type="match status" value="1"/>
</dbReference>
<keyword evidence="7" id="KW-0694">RNA-binding</keyword>
<comment type="subcellular location">
    <subcellularLocation>
        <location evidence="1">Cytoplasm</location>
    </subcellularLocation>
    <subcellularLocation>
        <location evidence="2">Nucleus</location>
        <location evidence="2">Nucleolus</location>
    </subcellularLocation>
</comment>
<dbReference type="InterPro" id="IPR033196">
    <property type="entry name" value="Rrp43"/>
</dbReference>
<keyword evidence="6" id="KW-0271">Exosome</keyword>
<evidence type="ECO:0000256" key="1">
    <source>
        <dbReference type="ARBA" id="ARBA00004496"/>
    </source>
</evidence>
<dbReference type="RefSeq" id="XP_017777170.1">
    <property type="nucleotide sequence ID" value="XM_017921681.1"/>
</dbReference>
<dbReference type="PANTHER" id="PTHR11097">
    <property type="entry name" value="EXOSOME COMPLEX EXONUCLEASE RIBOSOMAL RNA PROCESSING PROTEIN"/>
    <property type="match status" value="1"/>
</dbReference>
<keyword evidence="5" id="KW-0698">rRNA processing</keyword>
<reference evidence="13" key="1">
    <citation type="submission" date="2025-08" db="UniProtKB">
        <authorList>
            <consortium name="RefSeq"/>
        </authorList>
    </citation>
    <scope>IDENTIFICATION</scope>
    <source>
        <tissue evidence="13">Whole Larva</tissue>
    </source>
</reference>
<evidence type="ECO:0000256" key="4">
    <source>
        <dbReference type="ARBA" id="ARBA00022490"/>
    </source>
</evidence>